<gene>
    <name evidence="1" type="ORF">P43SY_010833</name>
</gene>
<comment type="caution">
    <text evidence="1">The sequence shown here is derived from an EMBL/GenBank/DDBJ whole genome shotgun (WGS) entry which is preliminary data.</text>
</comment>
<accession>A0AAD5LQY1</accession>
<evidence type="ECO:0000313" key="2">
    <source>
        <dbReference type="Proteomes" id="UP001209570"/>
    </source>
</evidence>
<keyword evidence="2" id="KW-1185">Reference proteome</keyword>
<evidence type="ECO:0000313" key="1">
    <source>
        <dbReference type="EMBL" id="KAJ0389570.1"/>
    </source>
</evidence>
<protein>
    <submittedName>
        <fullName evidence="1">Uncharacterized protein</fullName>
    </submittedName>
</protein>
<dbReference type="Proteomes" id="UP001209570">
    <property type="component" value="Unassembled WGS sequence"/>
</dbReference>
<name>A0AAD5LQY1_PYTIN</name>
<reference evidence="1" key="1">
    <citation type="submission" date="2021-12" db="EMBL/GenBank/DDBJ databases">
        <title>Prjna785345.</title>
        <authorList>
            <person name="Rujirawat T."/>
            <person name="Krajaejun T."/>
        </authorList>
    </citation>
    <scope>NUCLEOTIDE SEQUENCE</scope>
    <source>
        <strain evidence="1">Pi057C3</strain>
    </source>
</reference>
<organism evidence="1 2">
    <name type="scientific">Pythium insidiosum</name>
    <name type="common">Pythiosis disease agent</name>
    <dbReference type="NCBI Taxonomy" id="114742"/>
    <lineage>
        <taxon>Eukaryota</taxon>
        <taxon>Sar</taxon>
        <taxon>Stramenopiles</taxon>
        <taxon>Oomycota</taxon>
        <taxon>Peronosporomycetes</taxon>
        <taxon>Pythiales</taxon>
        <taxon>Pythiaceae</taxon>
        <taxon>Pythium</taxon>
    </lineage>
</organism>
<proteinExistence type="predicted"/>
<sequence length="84" mass="9422">MQWTSALEGQLLRQINQLPPELKAQLYQNVKQHILDYEDPSLNSTLPKASMELSNKKEFLEEGTLAKNLGVPLVIVVSKSDVSD</sequence>
<dbReference type="EMBL" id="JAKCXM010003538">
    <property type="protein sequence ID" value="KAJ0389570.1"/>
    <property type="molecule type" value="Genomic_DNA"/>
</dbReference>
<dbReference type="AlphaFoldDB" id="A0AAD5LQY1"/>